<dbReference type="GO" id="GO:0006620">
    <property type="term" value="P:post-translational protein targeting to endoplasmic reticulum membrane"/>
    <property type="evidence" value="ECO:0000318"/>
    <property type="project" value="GO_Central"/>
</dbReference>
<dbReference type="InterPro" id="IPR011990">
    <property type="entry name" value="TPR-like_helical_dom_sf"/>
</dbReference>
<name>A0A1U7YU40_NELNU</name>
<feature type="repeat" description="TPR" evidence="3">
    <location>
        <begin position="218"/>
        <end position="251"/>
    </location>
</feature>
<accession>A0A1U7YU40</accession>
<dbReference type="Gene3D" id="1.25.40.10">
    <property type="entry name" value="Tetratricopeptide repeat domain"/>
    <property type="match status" value="1"/>
</dbReference>
<dbReference type="OMA" id="PFTMPFD"/>
<feature type="compositionally biased region" description="Polar residues" evidence="4">
    <location>
        <begin position="430"/>
        <end position="439"/>
    </location>
</feature>
<feature type="region of interest" description="Disordered" evidence="4">
    <location>
        <begin position="367"/>
        <end position="388"/>
    </location>
</feature>
<dbReference type="STRING" id="4432.A0A1U7YU40"/>
<dbReference type="SMART" id="SM00028">
    <property type="entry name" value="TPR"/>
    <property type="match status" value="3"/>
</dbReference>
<feature type="compositionally biased region" description="Polar residues" evidence="4">
    <location>
        <begin position="306"/>
        <end position="339"/>
    </location>
</feature>
<evidence type="ECO:0000256" key="3">
    <source>
        <dbReference type="PROSITE-ProRule" id="PRU00339"/>
    </source>
</evidence>
<feature type="region of interest" description="Disordered" evidence="4">
    <location>
        <begin position="420"/>
        <end position="439"/>
    </location>
</feature>
<dbReference type="GO" id="GO:0016020">
    <property type="term" value="C:membrane"/>
    <property type="evidence" value="ECO:0000318"/>
    <property type="project" value="GO_Central"/>
</dbReference>
<dbReference type="FunFam" id="1.25.40.10:FF:000330">
    <property type="entry name" value="Tetratricopeptide repeat (TPR)-like superfamily protein"/>
    <property type="match status" value="1"/>
</dbReference>
<dbReference type="eggNOG" id="KOG0553">
    <property type="taxonomic scope" value="Eukaryota"/>
</dbReference>
<evidence type="ECO:0000256" key="1">
    <source>
        <dbReference type="ARBA" id="ARBA00022737"/>
    </source>
</evidence>
<dbReference type="SUPFAM" id="SSF48452">
    <property type="entry name" value="TPR-like"/>
    <property type="match status" value="1"/>
</dbReference>
<protein>
    <submittedName>
        <fullName evidence="6">Small glutamine-rich tetratricopeptide repeat-containing protein</fullName>
    </submittedName>
</protein>
<keyword evidence="1" id="KW-0677">Repeat</keyword>
<dbReference type="InParanoid" id="A0A1U7YU40"/>
<evidence type="ECO:0000313" key="6">
    <source>
        <dbReference type="RefSeq" id="XP_010243865.1"/>
    </source>
</evidence>
<dbReference type="Pfam" id="PF00515">
    <property type="entry name" value="TPR_1"/>
    <property type="match status" value="1"/>
</dbReference>
<dbReference type="GO" id="GO:0060090">
    <property type="term" value="F:molecular adaptor activity"/>
    <property type="evidence" value="ECO:0000318"/>
    <property type="project" value="GO_Central"/>
</dbReference>
<dbReference type="OrthoDB" id="2423701at2759"/>
<organism evidence="5 6">
    <name type="scientific">Nelumbo nucifera</name>
    <name type="common">Sacred lotus</name>
    <dbReference type="NCBI Taxonomy" id="4432"/>
    <lineage>
        <taxon>Eukaryota</taxon>
        <taxon>Viridiplantae</taxon>
        <taxon>Streptophyta</taxon>
        <taxon>Embryophyta</taxon>
        <taxon>Tracheophyta</taxon>
        <taxon>Spermatophyta</taxon>
        <taxon>Magnoliopsida</taxon>
        <taxon>Proteales</taxon>
        <taxon>Nelumbonaceae</taxon>
        <taxon>Nelumbo</taxon>
    </lineage>
</organism>
<dbReference type="FunCoup" id="A0A1U7YU40">
    <property type="interactions" value="759"/>
</dbReference>
<dbReference type="GeneID" id="104587827"/>
<sequence length="439" mass="48171">MANLKSDSPVCRRIVLAFLDFLKSVEPAPGVDLEGLEVVRECLEEAFKLNPSSTDDQIQPGLLVNLFNSMDENKHLEFKLDQDHSAIPLDTPSTSSAPNAADVHIPEASKPLKKALTGEPDSFGISKDELFGQFFSALEKIRFFKTTPDGGDDQVQLDRATRMFHDALEEMERAGCQIVNQKTLAETLKSQGNRAMQSNSYSEAIELYTCAIALSENAVYYCNRAAAYTQIQKYTEAIEDCLKSIEIDPNYGKAYSRLGLAYYAQGNYSDAINKGFMKALQLDPNSDSIRENIRVAEQKLKEEMQRSGNGQNAGSTSHNHQDSDNQSTGASRSRNASSPFTSIPFNAAGLPTDFANVLMNMATTAYQQGRQTQDRSHDGNNTDGSHEPEIRIGGNISMNFGDEVPVDLTGAWRSVMEMFSGASPHDHPQGNMNSGPAPN</sequence>
<reference evidence="6" key="1">
    <citation type="submission" date="2025-08" db="UniProtKB">
        <authorList>
            <consortium name="RefSeq"/>
        </authorList>
    </citation>
    <scope>IDENTIFICATION</scope>
</reference>
<dbReference type="PROSITE" id="PS50005">
    <property type="entry name" value="TPR"/>
    <property type="match status" value="2"/>
</dbReference>
<dbReference type="AlphaFoldDB" id="A0A1U7YU40"/>
<dbReference type="Gene3D" id="1.20.5.420">
    <property type="entry name" value="Immunoglobulin FC, subunit C"/>
    <property type="match status" value="1"/>
</dbReference>
<dbReference type="InterPro" id="IPR019734">
    <property type="entry name" value="TPR_rpt"/>
</dbReference>
<feature type="compositionally biased region" description="Basic and acidic residues" evidence="4">
    <location>
        <begin position="372"/>
        <end position="388"/>
    </location>
</feature>
<keyword evidence="5" id="KW-1185">Reference proteome</keyword>
<dbReference type="RefSeq" id="XP_010243865.1">
    <property type="nucleotide sequence ID" value="XM_010245563.2"/>
</dbReference>
<evidence type="ECO:0000256" key="2">
    <source>
        <dbReference type="ARBA" id="ARBA00022803"/>
    </source>
</evidence>
<dbReference type="KEGG" id="nnu:104587827"/>
<evidence type="ECO:0000256" key="4">
    <source>
        <dbReference type="SAM" id="MobiDB-lite"/>
    </source>
</evidence>
<keyword evidence="2 3" id="KW-0802">TPR repeat</keyword>
<dbReference type="Proteomes" id="UP000189703">
    <property type="component" value="Unplaced"/>
</dbReference>
<feature type="repeat" description="TPR" evidence="3">
    <location>
        <begin position="252"/>
        <end position="286"/>
    </location>
</feature>
<dbReference type="PANTHER" id="PTHR45831">
    <property type="entry name" value="LD24721P"/>
    <property type="match status" value="1"/>
</dbReference>
<feature type="region of interest" description="Disordered" evidence="4">
    <location>
        <begin position="303"/>
        <end position="339"/>
    </location>
</feature>
<dbReference type="InterPro" id="IPR047150">
    <property type="entry name" value="SGT"/>
</dbReference>
<gene>
    <name evidence="6" type="primary">LOC104587827</name>
</gene>
<dbReference type="PANTHER" id="PTHR45831:SF2">
    <property type="entry name" value="LD24721P"/>
    <property type="match status" value="1"/>
</dbReference>
<evidence type="ECO:0000313" key="5">
    <source>
        <dbReference type="Proteomes" id="UP000189703"/>
    </source>
</evidence>
<dbReference type="GO" id="GO:0072380">
    <property type="term" value="C:TRC complex"/>
    <property type="evidence" value="ECO:0000318"/>
    <property type="project" value="GO_Central"/>
</dbReference>
<proteinExistence type="predicted"/>